<dbReference type="PANTHER" id="PTHR39338">
    <property type="entry name" value="BLL5662 PROTEIN-RELATED"/>
    <property type="match status" value="1"/>
</dbReference>
<feature type="compositionally biased region" description="Acidic residues" evidence="1">
    <location>
        <begin position="133"/>
        <end position="155"/>
    </location>
</feature>
<feature type="compositionally biased region" description="Acidic residues" evidence="1">
    <location>
        <begin position="1"/>
        <end position="10"/>
    </location>
</feature>
<dbReference type="InterPro" id="IPR036465">
    <property type="entry name" value="vWFA_dom_sf"/>
</dbReference>
<gene>
    <name evidence="2" type="ORF">ACFR9T_13675</name>
</gene>
<feature type="compositionally biased region" description="Polar residues" evidence="1">
    <location>
        <begin position="27"/>
        <end position="36"/>
    </location>
</feature>
<dbReference type="SUPFAM" id="SSF53300">
    <property type="entry name" value="vWA-like"/>
    <property type="match status" value="1"/>
</dbReference>
<feature type="region of interest" description="Disordered" evidence="1">
    <location>
        <begin position="1"/>
        <end position="39"/>
    </location>
</feature>
<feature type="compositionally biased region" description="Acidic residues" evidence="1">
    <location>
        <begin position="168"/>
        <end position="178"/>
    </location>
</feature>
<proteinExistence type="predicted"/>
<feature type="region of interest" description="Disordered" evidence="1">
    <location>
        <begin position="246"/>
        <end position="266"/>
    </location>
</feature>
<reference evidence="2 3" key="1">
    <citation type="journal article" date="2019" name="Int. J. Syst. Evol. Microbiol.">
        <title>The Global Catalogue of Microorganisms (GCM) 10K type strain sequencing project: providing services to taxonomists for standard genome sequencing and annotation.</title>
        <authorList>
            <consortium name="The Broad Institute Genomics Platform"/>
            <consortium name="The Broad Institute Genome Sequencing Center for Infectious Disease"/>
            <person name="Wu L."/>
            <person name="Ma J."/>
        </authorList>
    </citation>
    <scope>NUCLEOTIDE SEQUENCE [LARGE SCALE GENOMIC DNA]</scope>
    <source>
        <strain evidence="2 3">CGMCC 1.12689</strain>
    </source>
</reference>
<evidence type="ECO:0000313" key="2">
    <source>
        <dbReference type="EMBL" id="MFD1571619.1"/>
    </source>
</evidence>
<evidence type="ECO:0000313" key="3">
    <source>
        <dbReference type="Proteomes" id="UP001597185"/>
    </source>
</evidence>
<keyword evidence="3" id="KW-1185">Reference proteome</keyword>
<comment type="caution">
    <text evidence="2">The sequence shown here is derived from an EMBL/GenBank/DDBJ whole genome shotgun (WGS) entry which is preliminary data.</text>
</comment>
<dbReference type="RefSeq" id="WP_256417854.1">
    <property type="nucleotide sequence ID" value="NZ_JANHDL010000003.1"/>
</dbReference>
<protein>
    <submittedName>
        <fullName evidence="2">VWA domain-containing protein</fullName>
    </submittedName>
</protein>
<dbReference type="InterPro" id="IPR008912">
    <property type="entry name" value="Uncharacterised_CoxE"/>
</dbReference>
<feature type="compositionally biased region" description="Basic and acidic residues" evidence="1">
    <location>
        <begin position="193"/>
        <end position="210"/>
    </location>
</feature>
<name>A0ABD6C2H5_9EURY</name>
<dbReference type="Proteomes" id="UP001597185">
    <property type="component" value="Unassembled WGS sequence"/>
</dbReference>
<evidence type="ECO:0000256" key="1">
    <source>
        <dbReference type="SAM" id="MobiDB-lite"/>
    </source>
</evidence>
<dbReference type="EMBL" id="JBHUDB010000011">
    <property type="protein sequence ID" value="MFD1571619.1"/>
    <property type="molecule type" value="Genomic_DNA"/>
</dbReference>
<dbReference type="Pfam" id="PF05762">
    <property type="entry name" value="VWA_CoxE"/>
    <property type="match status" value="1"/>
</dbReference>
<dbReference type="AlphaFoldDB" id="A0ABD6C2H5"/>
<sequence length="499" mass="52047">MSDRDDDNGGDADKTDATQTDAGIGANTETRVGSDTETPDFPAARTHLLTELVRLVAVLRNDGVDVPATGTLDAARALAAVGLADERRAAAALRASLLSESTDSDAFADAFPTFWHRLRSGLDRIATAHDGPSPEDDADDETGSGGDGADDETDGSVESAEEPRVLDDAEPPETDADADGTPTVRIPMNRRHAAGDRPAGDRRDETDGRRYSAVGESELVAADVPTASPDEATNVRRFVDALSSLPGRRRRRSSTGPAVDARGALRASLQTGGAPIDLPRDAPMQSELRCCLLVDVSGSVLDTVDRGALLELGTQVTANARAARTFLFDTDLVEATDAFSDSSRSPADALRSAEIEWGGGTQIGHAIDRLRRTAPHAVDRRTVVAVVSDGLDVGDPDLLVDGMTWLADRADGVVWLNPLAVSAAFAPESRGMSDAAPYVDALFGFASAPDLAEAARQIERRGLAGAVGYEHDSRRVDGRGGDGATETGATAEDGGGGTV</sequence>
<dbReference type="PANTHER" id="PTHR39338:SF6">
    <property type="entry name" value="BLL5662 PROTEIN"/>
    <property type="match status" value="1"/>
</dbReference>
<organism evidence="2 3">
    <name type="scientific">Halorubrum laminariae</name>
    <dbReference type="NCBI Taxonomy" id="1433523"/>
    <lineage>
        <taxon>Archaea</taxon>
        <taxon>Methanobacteriati</taxon>
        <taxon>Methanobacteriota</taxon>
        <taxon>Stenosarchaea group</taxon>
        <taxon>Halobacteria</taxon>
        <taxon>Halobacteriales</taxon>
        <taxon>Haloferacaceae</taxon>
        <taxon>Halorubrum</taxon>
    </lineage>
</organism>
<accession>A0ABD6C2H5</accession>
<feature type="region of interest" description="Disordered" evidence="1">
    <location>
        <begin position="472"/>
        <end position="499"/>
    </location>
</feature>
<feature type="region of interest" description="Disordered" evidence="1">
    <location>
        <begin position="125"/>
        <end position="217"/>
    </location>
</feature>